<evidence type="ECO:0000313" key="3">
    <source>
        <dbReference type="Proteomes" id="UP001499954"/>
    </source>
</evidence>
<reference evidence="2 3" key="1">
    <citation type="journal article" date="2019" name="Int. J. Syst. Evol. Microbiol.">
        <title>The Global Catalogue of Microorganisms (GCM) 10K type strain sequencing project: providing services to taxonomists for standard genome sequencing and annotation.</title>
        <authorList>
            <consortium name="The Broad Institute Genomics Platform"/>
            <consortium name="The Broad Institute Genome Sequencing Center for Infectious Disease"/>
            <person name="Wu L."/>
            <person name="Ma J."/>
        </authorList>
    </citation>
    <scope>NUCLEOTIDE SEQUENCE [LARGE SCALE GENOMIC DNA]</scope>
    <source>
        <strain evidence="2 3">JCM 13584</strain>
    </source>
</reference>
<evidence type="ECO:0000313" key="2">
    <source>
        <dbReference type="EMBL" id="GAA1955311.1"/>
    </source>
</evidence>
<feature type="compositionally biased region" description="Basic and acidic residues" evidence="1">
    <location>
        <begin position="205"/>
        <end position="216"/>
    </location>
</feature>
<dbReference type="SUPFAM" id="SSF47413">
    <property type="entry name" value="lambda repressor-like DNA-binding domains"/>
    <property type="match status" value="1"/>
</dbReference>
<evidence type="ECO:0008006" key="4">
    <source>
        <dbReference type="Google" id="ProtNLM"/>
    </source>
</evidence>
<evidence type="ECO:0000256" key="1">
    <source>
        <dbReference type="SAM" id="MobiDB-lite"/>
    </source>
</evidence>
<dbReference type="Proteomes" id="UP001499954">
    <property type="component" value="Unassembled WGS sequence"/>
</dbReference>
<name>A0ABN2QMY4_9MICO</name>
<sequence>MQNPEAESLRQAVLRLRAEMHNRSLTYQRVSDLSGIGDSAIKAMVYGTAWPDTHTLGRIEHGLGVALWPSSDRRREHDYEYDQAEYVAVGEHEEVFWESPHFWRPRQTSANWPEEPCKTPEAEKIRLFVLRVRDYVDQIGLEQVSIALGFTPDLLLGFFSGAEWPSSVHIARIERVFEKDRLWSPPYLGATSGPKWYGSPSTSERTAETDRMHRLI</sequence>
<feature type="region of interest" description="Disordered" evidence="1">
    <location>
        <begin position="194"/>
        <end position="216"/>
    </location>
</feature>
<proteinExistence type="predicted"/>
<organism evidence="2 3">
    <name type="scientific">Agromyces allii</name>
    <dbReference type="NCBI Taxonomy" id="393607"/>
    <lineage>
        <taxon>Bacteria</taxon>
        <taxon>Bacillati</taxon>
        <taxon>Actinomycetota</taxon>
        <taxon>Actinomycetes</taxon>
        <taxon>Micrococcales</taxon>
        <taxon>Microbacteriaceae</taxon>
        <taxon>Agromyces</taxon>
    </lineage>
</organism>
<dbReference type="InterPro" id="IPR010982">
    <property type="entry name" value="Lambda_DNA-bd_dom_sf"/>
</dbReference>
<protein>
    <recommendedName>
        <fullName evidence="4">XRE family transcriptional regulator</fullName>
    </recommendedName>
</protein>
<dbReference type="Gene3D" id="1.10.260.40">
    <property type="entry name" value="lambda repressor-like DNA-binding domains"/>
    <property type="match status" value="1"/>
</dbReference>
<comment type="caution">
    <text evidence="2">The sequence shown here is derived from an EMBL/GenBank/DDBJ whole genome shotgun (WGS) entry which is preliminary data.</text>
</comment>
<dbReference type="EMBL" id="BAAAMK010000004">
    <property type="protein sequence ID" value="GAA1955311.1"/>
    <property type="molecule type" value="Genomic_DNA"/>
</dbReference>
<accession>A0ABN2QMY4</accession>
<gene>
    <name evidence="2" type="ORF">GCM10009717_21610</name>
</gene>
<keyword evidence="3" id="KW-1185">Reference proteome</keyword>